<feature type="compositionally biased region" description="Basic and acidic residues" evidence="1">
    <location>
        <begin position="171"/>
        <end position="180"/>
    </location>
</feature>
<evidence type="ECO:0000313" key="3">
    <source>
        <dbReference type="Proteomes" id="UP000316726"/>
    </source>
</evidence>
<evidence type="ECO:0000313" key="2">
    <source>
        <dbReference type="EMBL" id="QDZ20382.1"/>
    </source>
</evidence>
<dbReference type="OrthoDB" id="361835at2759"/>
<feature type="compositionally biased region" description="Basic and acidic residues" evidence="1">
    <location>
        <begin position="62"/>
        <end position="77"/>
    </location>
</feature>
<evidence type="ECO:0000256" key="1">
    <source>
        <dbReference type="SAM" id="MobiDB-lite"/>
    </source>
</evidence>
<keyword evidence="3" id="KW-1185">Reference proteome</keyword>
<name>A0A5B8MLZ5_9CHLO</name>
<feature type="compositionally biased region" description="Basic and acidic residues" evidence="1">
    <location>
        <begin position="35"/>
        <end position="49"/>
    </location>
</feature>
<proteinExistence type="predicted"/>
<dbReference type="PANTHER" id="PTHR33828">
    <property type="entry name" value="OS05G0596200 PROTEIN"/>
    <property type="match status" value="1"/>
</dbReference>
<accession>A0A5B8MLZ5</accession>
<feature type="region of interest" description="Disordered" evidence="1">
    <location>
        <begin position="139"/>
        <end position="180"/>
    </location>
</feature>
<dbReference type="AlphaFoldDB" id="A0A5B8MLZ5"/>
<dbReference type="PANTHER" id="PTHR33828:SF2">
    <property type="entry name" value="NUCLEOLIN"/>
    <property type="match status" value="1"/>
</dbReference>
<dbReference type="EMBL" id="CP031037">
    <property type="protein sequence ID" value="QDZ20382.1"/>
    <property type="molecule type" value="Genomic_DNA"/>
</dbReference>
<organism evidence="2 3">
    <name type="scientific">Chloropicon primus</name>
    <dbReference type="NCBI Taxonomy" id="1764295"/>
    <lineage>
        <taxon>Eukaryota</taxon>
        <taxon>Viridiplantae</taxon>
        <taxon>Chlorophyta</taxon>
        <taxon>Chloropicophyceae</taxon>
        <taxon>Chloropicales</taxon>
        <taxon>Chloropicaceae</taxon>
        <taxon>Chloropicon</taxon>
    </lineage>
</organism>
<protein>
    <submittedName>
        <fullName evidence="2">Uncharacterized protein</fullName>
    </submittedName>
</protein>
<feature type="compositionally biased region" description="Acidic residues" evidence="1">
    <location>
        <begin position="1"/>
        <end position="11"/>
    </location>
</feature>
<gene>
    <name evidence="2" type="ORF">A3770_04p29000</name>
</gene>
<dbReference type="Proteomes" id="UP000316726">
    <property type="component" value="Chromosome 4"/>
</dbReference>
<sequence length="180" mass="19567">MIIESESDSEDVPLAMQLASKAKSEPKTSTSEAPAARKENGGGGKEEGKANGSQGGGGKVKASRETKKVVKREPTVKREKKVYNMPGQTRETPQENEPVAKFYSSLYKEKPESAMALRWLMQHGMLPKEVAEREFLKAKKAKSQATAGVKKRPAASAANGKGPKKKRGPKKKVDRDVLFA</sequence>
<feature type="region of interest" description="Disordered" evidence="1">
    <location>
        <begin position="1"/>
        <end position="97"/>
    </location>
</feature>
<reference evidence="2 3" key="1">
    <citation type="submission" date="2018-07" db="EMBL/GenBank/DDBJ databases">
        <title>The complete nuclear genome of the prasinophyte Chloropicon primus (CCMP1205).</title>
        <authorList>
            <person name="Pombert J.-F."/>
            <person name="Otis C."/>
            <person name="Turmel M."/>
            <person name="Lemieux C."/>
        </authorList>
    </citation>
    <scope>NUCLEOTIDE SEQUENCE [LARGE SCALE GENOMIC DNA]</scope>
    <source>
        <strain evidence="2 3">CCMP1205</strain>
    </source>
</reference>